<name>U1Y9D9_ANEAE</name>
<reference evidence="2 3" key="1">
    <citation type="submission" date="2013-08" db="EMBL/GenBank/DDBJ databases">
        <authorList>
            <person name="Weinstock G."/>
            <person name="Sodergren E."/>
            <person name="Wylie T."/>
            <person name="Fulton L."/>
            <person name="Fulton R."/>
            <person name="Fronick C."/>
            <person name="O'Laughlin M."/>
            <person name="Godfrey J."/>
            <person name="Miner T."/>
            <person name="Herter B."/>
            <person name="Appelbaum E."/>
            <person name="Cordes M."/>
            <person name="Lek S."/>
            <person name="Wollam A."/>
            <person name="Pepin K.H."/>
            <person name="Palsikar V.B."/>
            <person name="Mitreva M."/>
            <person name="Wilson R.K."/>
        </authorList>
    </citation>
    <scope>NUCLEOTIDE SEQUENCE [LARGE SCALE GENOMIC DNA]</scope>
    <source>
        <strain evidence="2 3">ATCC 12856</strain>
    </source>
</reference>
<proteinExistence type="predicted"/>
<accession>U1Y9D9</accession>
<organism evidence="2 3">
    <name type="scientific">Aneurinibacillus aneurinilyticus ATCC 12856</name>
    <dbReference type="NCBI Taxonomy" id="649747"/>
    <lineage>
        <taxon>Bacteria</taxon>
        <taxon>Bacillati</taxon>
        <taxon>Bacillota</taxon>
        <taxon>Bacilli</taxon>
        <taxon>Bacillales</taxon>
        <taxon>Paenibacillaceae</taxon>
        <taxon>Aneurinibacillus group</taxon>
        <taxon>Aneurinibacillus</taxon>
    </lineage>
</organism>
<feature type="compositionally biased region" description="Polar residues" evidence="1">
    <location>
        <begin position="11"/>
        <end position="20"/>
    </location>
</feature>
<comment type="caution">
    <text evidence="2">The sequence shown here is derived from an EMBL/GenBank/DDBJ whole genome shotgun (WGS) entry which is preliminary data.</text>
</comment>
<dbReference type="Proteomes" id="UP000016511">
    <property type="component" value="Unassembled WGS sequence"/>
</dbReference>
<dbReference type="AlphaFoldDB" id="U1Y9D9"/>
<feature type="region of interest" description="Disordered" evidence="1">
    <location>
        <begin position="1"/>
        <end position="27"/>
    </location>
</feature>
<keyword evidence="3" id="KW-1185">Reference proteome</keyword>
<dbReference type="EMBL" id="AWSJ01000275">
    <property type="protein sequence ID" value="ERI07436.1"/>
    <property type="molecule type" value="Genomic_DNA"/>
</dbReference>
<sequence length="40" mass="4437">MPRPGERGRQRSPSSLSTHSPFGARCGDDPLWIVLKTLDD</sequence>
<dbReference type="HOGENOM" id="CLU_3284039_0_0_9"/>
<evidence type="ECO:0000256" key="1">
    <source>
        <dbReference type="SAM" id="MobiDB-lite"/>
    </source>
</evidence>
<evidence type="ECO:0000313" key="3">
    <source>
        <dbReference type="Proteomes" id="UP000016511"/>
    </source>
</evidence>
<gene>
    <name evidence="2" type="ORF">HMPREF0083_04478</name>
</gene>
<evidence type="ECO:0000313" key="2">
    <source>
        <dbReference type="EMBL" id="ERI07436.1"/>
    </source>
</evidence>
<protein>
    <submittedName>
        <fullName evidence="2">Uncharacterized protein</fullName>
    </submittedName>
</protein>